<dbReference type="SUPFAM" id="SSF48619">
    <property type="entry name" value="Phospholipase A2, PLA2"/>
    <property type="match status" value="1"/>
</dbReference>
<evidence type="ECO:0000313" key="4">
    <source>
        <dbReference type="EMBL" id="PAX06401.1"/>
    </source>
</evidence>
<dbReference type="Gene3D" id="1.20.90.10">
    <property type="entry name" value="Phospholipase A2 domain"/>
    <property type="match status" value="1"/>
</dbReference>
<comment type="caution">
    <text evidence="4">The sequence shown here is derived from an EMBL/GenBank/DDBJ whole genome shotgun (WGS) entry which is preliminary data.</text>
</comment>
<dbReference type="EMBL" id="NSLI01000007">
    <property type="protein sequence ID" value="PAX06401.1"/>
    <property type="molecule type" value="Genomic_DNA"/>
</dbReference>
<dbReference type="InterPro" id="IPR050708">
    <property type="entry name" value="T6SS_VgrG/RHS"/>
</dbReference>
<reference evidence="5" key="1">
    <citation type="submission" date="2017-09" db="EMBL/GenBank/DDBJ databases">
        <authorList>
            <person name="Feng G."/>
            <person name="Zhu H."/>
        </authorList>
    </citation>
    <scope>NUCLEOTIDE SEQUENCE [LARGE SCALE GENOMIC DNA]</scope>
    <source>
        <strain evidence="5">1PNM-20</strain>
    </source>
</reference>
<evidence type="ECO:0000259" key="3">
    <source>
        <dbReference type="Pfam" id="PF25023"/>
    </source>
</evidence>
<dbReference type="Gene3D" id="2.180.10.10">
    <property type="entry name" value="RHS repeat-associated core"/>
    <property type="match status" value="2"/>
</dbReference>
<dbReference type="GO" id="GO:0050482">
    <property type="term" value="P:arachidonate secretion"/>
    <property type="evidence" value="ECO:0007669"/>
    <property type="project" value="InterPro"/>
</dbReference>
<organism evidence="4 5">
    <name type="scientific">Sphingomonas lenta</name>
    <dbReference type="NCBI Taxonomy" id="1141887"/>
    <lineage>
        <taxon>Bacteria</taxon>
        <taxon>Pseudomonadati</taxon>
        <taxon>Pseudomonadota</taxon>
        <taxon>Alphaproteobacteria</taxon>
        <taxon>Sphingomonadales</taxon>
        <taxon>Sphingomonadaceae</taxon>
        <taxon>Sphingomonas</taxon>
    </lineage>
</organism>
<dbReference type="InterPro" id="IPR022385">
    <property type="entry name" value="Rhs_assc_core"/>
</dbReference>
<keyword evidence="5" id="KW-1185">Reference proteome</keyword>
<sequence length="1454" mass="156901">MTKMGMPGRRLQATAVMLLASCSSGALAQTTYIPLPAPRASIDANGVNLANGRVELTDVDLSIGTSDSGLAHVRRWVESGWRHEFMASAEATGVIDGSIYTITVGSSTSTFTRTNTSSGPVFASRQADGTSLTEASGSYTYTLADGTVVTFDRSLAANKASYYRNNSLIGLASRIVKPSGEIITLSYQSDIYEKETYVGTTIAPTVFHVVRLRSVQSSMGFQLKYAYASDDPYDTNNWYEISGVTAINNSVDYCDPVADACTGLTQAWPTVTYAKSGNQETVTDAAGRVTRYTTGEAGRLVGIKRPRSASADTTTYNYGTDGRVQSVSNGQNGWGYVWSLSGSLMTTTITDPLSHSQVLTSNVLKGVVEAQRDAVGRLEKFEYDDSGRMRASVSATGVRTEYTPDARGNVERTRIIPIAKAGQPALAEINTYADYPDTCANPKSCNKPTTTTDALGKVTNYQYHPVHGGVTSVMLPAPTAGAVRPETRFVYSDLRPYYKQSATGGVTAGPTTAVRLTSVSACTTTASCANTADEVRTTMTYGQPNMGNNLFLTSEASGSGTSPSMAVTTFGYDGVGNRNYVDGPLANTTTFNDITRLRYNAAREVEQVTSPDPDGTASGKTLLPRAVFYKRNGDGQVEEMRVGTANADGTGFAELQRVTTGYDVLGRKIFERMSMGGTDSSEGTVFSAQQMMYDAANRLTCVIQRMNKTQLVQAAPATCAPGAAGTDGPDRVTEYKYTIADELEIVRSAVGTPLVQDTQTTVYGVNGRAESVKDARGNVTQFVADGFERPWQTTYPDISFERVTYDAESRVTEIRKRDGKVIGLPRDDLGRTTGKNRPGAATGVANETNVAYKYDNLGRLTEANDSRGQLLGFRYDALGRLVEETSNQAAGSLTYQYDAAGRRTRIGWGPSASGFGVNYDWHATGDLWRVRENGATTGVGVLATYGYDNLGRRTSLARGNGASTTWGYGTSGTEPWLTRLHHNLSGTTYDFTRTFKRSAAGEIREATTGTDAYAYRGHRNVDRAYPAANKLNQYGAAGPAMLEYDVRGNLTKSTNNQATTQVVQYGYTADNKLGTSTGGGFVYDPLDRLYLLGASSTLLRYEGDRLVTEQSASDGAVLRRFIHGASPDEPLVWYEGADANSRRWLHADERGSVVAVSDGSAQALAVNRYDEYGMPDEQAAGRPNAGHAGRFGYTGQAWLPEVGLYHYKARAYSPQLGRFMQADPIGYADGMNIYAYVGNDPVNKTDPSGTCGTRIETFCVEKVTQDGSAGTGRDFEASYRMSIAMSLTDAPRPGAAANLTATLTGGYFVPTGSIPTETIGQDVVVTANSRWVPPTFQTSFRLARPVGDRPQRAPLDQSQPNGCGPSGGISAPIFKACDAHDICYASSEVNQRTCDNRFLKNMQAECRASFTCNLVSYTFYFLVRGFGETSFNNNIREERDRKRFERYVNLLGGR</sequence>
<keyword evidence="1" id="KW-0677">Repeat</keyword>
<feature type="chain" id="PRO_5013262983" description="Teneurin-like YD-shell domain-containing protein" evidence="2">
    <location>
        <begin position="29"/>
        <end position="1454"/>
    </location>
</feature>
<feature type="signal peptide" evidence="2">
    <location>
        <begin position="1"/>
        <end position="28"/>
    </location>
</feature>
<dbReference type="Proteomes" id="UP000218151">
    <property type="component" value="Unassembled WGS sequence"/>
</dbReference>
<dbReference type="NCBIfam" id="TIGR01643">
    <property type="entry name" value="YD_repeat_2x"/>
    <property type="match status" value="1"/>
</dbReference>
<evidence type="ECO:0000313" key="5">
    <source>
        <dbReference type="Proteomes" id="UP000218151"/>
    </source>
</evidence>
<proteinExistence type="predicted"/>
<dbReference type="GO" id="GO:0006644">
    <property type="term" value="P:phospholipid metabolic process"/>
    <property type="evidence" value="ECO:0007669"/>
    <property type="project" value="InterPro"/>
</dbReference>
<dbReference type="InterPro" id="IPR056823">
    <property type="entry name" value="TEN-like_YD-shell"/>
</dbReference>
<dbReference type="PANTHER" id="PTHR32305:SF15">
    <property type="entry name" value="PROTEIN RHSA-RELATED"/>
    <property type="match status" value="1"/>
</dbReference>
<gene>
    <name evidence="4" type="ORF">CKY28_17545</name>
</gene>
<evidence type="ECO:0000256" key="2">
    <source>
        <dbReference type="SAM" id="SignalP"/>
    </source>
</evidence>
<name>A0A2A2SBK2_9SPHN</name>
<dbReference type="GO" id="GO:0004623">
    <property type="term" value="F:phospholipase A2 activity"/>
    <property type="evidence" value="ECO:0007669"/>
    <property type="project" value="InterPro"/>
</dbReference>
<dbReference type="OrthoDB" id="6057489at2"/>
<dbReference type="Pfam" id="PF25023">
    <property type="entry name" value="TEN_YD-shell"/>
    <property type="match status" value="1"/>
</dbReference>
<dbReference type="InterPro" id="IPR036444">
    <property type="entry name" value="PLipase_A2_dom_sf"/>
</dbReference>
<evidence type="ECO:0000256" key="1">
    <source>
        <dbReference type="ARBA" id="ARBA00022737"/>
    </source>
</evidence>
<accession>A0A2A2SBK2</accession>
<dbReference type="NCBIfam" id="TIGR03696">
    <property type="entry name" value="Rhs_assc_core"/>
    <property type="match status" value="1"/>
</dbReference>
<dbReference type="InterPro" id="IPR006530">
    <property type="entry name" value="YD"/>
</dbReference>
<dbReference type="PANTHER" id="PTHR32305">
    <property type="match status" value="1"/>
</dbReference>
<protein>
    <recommendedName>
        <fullName evidence="3">Teneurin-like YD-shell domain-containing protein</fullName>
    </recommendedName>
</protein>
<feature type="domain" description="Teneurin-like YD-shell" evidence="3">
    <location>
        <begin position="846"/>
        <end position="971"/>
    </location>
</feature>
<dbReference type="PROSITE" id="PS51257">
    <property type="entry name" value="PROKAR_LIPOPROTEIN"/>
    <property type="match status" value="1"/>
</dbReference>
<keyword evidence="2" id="KW-0732">Signal</keyword>
<dbReference type="RefSeq" id="WP_095999692.1">
    <property type="nucleotide sequence ID" value="NZ_NSLI01000007.1"/>
</dbReference>